<dbReference type="InterPro" id="IPR056444">
    <property type="entry name" value="Zn_ribbon_GRF_2"/>
</dbReference>
<name>A0AAV9HXV7_9PEZI</name>
<dbReference type="Proteomes" id="UP001321749">
    <property type="component" value="Unassembled WGS sequence"/>
</dbReference>
<feature type="compositionally biased region" description="Low complexity" evidence="1">
    <location>
        <begin position="172"/>
        <end position="197"/>
    </location>
</feature>
<feature type="compositionally biased region" description="Polar residues" evidence="1">
    <location>
        <begin position="151"/>
        <end position="160"/>
    </location>
</feature>
<feature type="compositionally biased region" description="Low complexity" evidence="1">
    <location>
        <begin position="87"/>
        <end position="96"/>
    </location>
</feature>
<feature type="region of interest" description="Disordered" evidence="1">
    <location>
        <begin position="24"/>
        <end position="197"/>
    </location>
</feature>
<reference evidence="3" key="2">
    <citation type="submission" date="2023-06" db="EMBL/GenBank/DDBJ databases">
        <authorList>
            <consortium name="Lawrence Berkeley National Laboratory"/>
            <person name="Mondo S.J."/>
            <person name="Hensen N."/>
            <person name="Bonometti L."/>
            <person name="Westerberg I."/>
            <person name="Brannstrom I.O."/>
            <person name="Guillou S."/>
            <person name="Cros-Aarteil S."/>
            <person name="Calhoun S."/>
            <person name="Haridas S."/>
            <person name="Kuo A."/>
            <person name="Pangilinan J."/>
            <person name="Riley R."/>
            <person name="Labutti K."/>
            <person name="Andreopoulos B."/>
            <person name="Lipzen A."/>
            <person name="Chen C."/>
            <person name="Yanf M."/>
            <person name="Daum C."/>
            <person name="Ng V."/>
            <person name="Clum A."/>
            <person name="Steindorff A."/>
            <person name="Ohm R."/>
            <person name="Martin F."/>
            <person name="Silar P."/>
            <person name="Natvig D."/>
            <person name="Lalanne C."/>
            <person name="Gautier V."/>
            <person name="Ament-Velasquez S.L."/>
            <person name="Kruys A."/>
            <person name="Hutchinson M.I."/>
            <person name="Powell A.J."/>
            <person name="Barry K."/>
            <person name="Miller A.N."/>
            <person name="Grigoriev I.V."/>
            <person name="Debuchy R."/>
            <person name="Gladieux P."/>
            <person name="Thoren M.H."/>
            <person name="Johannesson H."/>
        </authorList>
    </citation>
    <scope>NUCLEOTIDE SEQUENCE</scope>
    <source>
        <strain evidence="3">PSN324</strain>
    </source>
</reference>
<organism evidence="3 4">
    <name type="scientific">Cladorrhinum samala</name>
    <dbReference type="NCBI Taxonomy" id="585594"/>
    <lineage>
        <taxon>Eukaryota</taxon>
        <taxon>Fungi</taxon>
        <taxon>Dikarya</taxon>
        <taxon>Ascomycota</taxon>
        <taxon>Pezizomycotina</taxon>
        <taxon>Sordariomycetes</taxon>
        <taxon>Sordariomycetidae</taxon>
        <taxon>Sordariales</taxon>
        <taxon>Podosporaceae</taxon>
        <taxon>Cladorrhinum</taxon>
    </lineage>
</organism>
<protein>
    <recommendedName>
        <fullName evidence="2">GRF-like zinc ribbon domain-containing protein</fullName>
    </recommendedName>
</protein>
<evidence type="ECO:0000259" key="2">
    <source>
        <dbReference type="Pfam" id="PF23549"/>
    </source>
</evidence>
<evidence type="ECO:0000313" key="3">
    <source>
        <dbReference type="EMBL" id="KAK4465203.1"/>
    </source>
</evidence>
<accession>A0AAV9HXV7</accession>
<feature type="domain" description="GRF-like zinc ribbon" evidence="2">
    <location>
        <begin position="267"/>
        <end position="307"/>
    </location>
</feature>
<reference evidence="3" key="1">
    <citation type="journal article" date="2023" name="Mol. Phylogenet. Evol.">
        <title>Genome-scale phylogeny and comparative genomics of the fungal order Sordariales.</title>
        <authorList>
            <person name="Hensen N."/>
            <person name="Bonometti L."/>
            <person name="Westerberg I."/>
            <person name="Brannstrom I.O."/>
            <person name="Guillou S."/>
            <person name="Cros-Aarteil S."/>
            <person name="Calhoun S."/>
            <person name="Haridas S."/>
            <person name="Kuo A."/>
            <person name="Mondo S."/>
            <person name="Pangilinan J."/>
            <person name="Riley R."/>
            <person name="LaButti K."/>
            <person name="Andreopoulos B."/>
            <person name="Lipzen A."/>
            <person name="Chen C."/>
            <person name="Yan M."/>
            <person name="Daum C."/>
            <person name="Ng V."/>
            <person name="Clum A."/>
            <person name="Steindorff A."/>
            <person name="Ohm R.A."/>
            <person name="Martin F."/>
            <person name="Silar P."/>
            <person name="Natvig D.O."/>
            <person name="Lalanne C."/>
            <person name="Gautier V."/>
            <person name="Ament-Velasquez S.L."/>
            <person name="Kruys A."/>
            <person name="Hutchinson M.I."/>
            <person name="Powell A.J."/>
            <person name="Barry K."/>
            <person name="Miller A.N."/>
            <person name="Grigoriev I.V."/>
            <person name="Debuchy R."/>
            <person name="Gladieux P."/>
            <person name="Hiltunen Thoren M."/>
            <person name="Johannesson H."/>
        </authorList>
    </citation>
    <scope>NUCLEOTIDE SEQUENCE</scope>
    <source>
        <strain evidence="3">PSN324</strain>
    </source>
</reference>
<evidence type="ECO:0000313" key="4">
    <source>
        <dbReference type="Proteomes" id="UP001321749"/>
    </source>
</evidence>
<dbReference type="AlphaFoldDB" id="A0AAV9HXV7"/>
<comment type="caution">
    <text evidence="3">The sequence shown here is derived from an EMBL/GenBank/DDBJ whole genome shotgun (WGS) entry which is preliminary data.</text>
</comment>
<gene>
    <name evidence="3" type="ORF">QBC42DRAFT_21856</name>
</gene>
<keyword evidence="4" id="KW-1185">Reference proteome</keyword>
<feature type="compositionally biased region" description="Low complexity" evidence="1">
    <location>
        <begin position="52"/>
        <end position="77"/>
    </location>
</feature>
<dbReference type="Pfam" id="PF23549">
    <property type="entry name" value="Zn_ribbon_GRF_2"/>
    <property type="match status" value="1"/>
</dbReference>
<evidence type="ECO:0000256" key="1">
    <source>
        <dbReference type="SAM" id="MobiDB-lite"/>
    </source>
</evidence>
<sequence length="386" mass="41853">MGRMEIDARKSAEPDCFIVSVGKKTIPQPAAVTEASSSSSSTPRRSQNYLDAQAASSSQQSAAHRASRALRSSSGRAETPRKRGRSRSPSGTPPSTNKRSRALSEVGSTLPGSPLNYYDAESNQGEGGEDESATGDRYIFSPHGASPPVPSRSSATSSFLSDPIPFPLRKNLSSQRLGSSASSSSTASPSPSQQGPTAKAIIKIEEVFHSPPSSFPPSSQSSSSSQSLPRIVRNPSWNFEIDMEGVFTCVYDHWAASIPAVLPKLGPRCKKCDRLSKLNIAGKNNKAGNAGRPFYKCSCSEWVTWGDLEGCDLDNVDCYCGKGKRVRTDVCKNGSRYPGRKFYKCANGACKYWEYELDWEWEARRQVSEAEVREAADVPLPEGDDW</sequence>
<dbReference type="EMBL" id="MU864941">
    <property type="protein sequence ID" value="KAK4465203.1"/>
    <property type="molecule type" value="Genomic_DNA"/>
</dbReference>
<proteinExistence type="predicted"/>